<organism evidence="1 2">
    <name type="scientific">Cinara cedri</name>
    <dbReference type="NCBI Taxonomy" id="506608"/>
    <lineage>
        <taxon>Eukaryota</taxon>
        <taxon>Metazoa</taxon>
        <taxon>Ecdysozoa</taxon>
        <taxon>Arthropoda</taxon>
        <taxon>Hexapoda</taxon>
        <taxon>Insecta</taxon>
        <taxon>Pterygota</taxon>
        <taxon>Neoptera</taxon>
        <taxon>Paraneoptera</taxon>
        <taxon>Hemiptera</taxon>
        <taxon>Sternorrhyncha</taxon>
        <taxon>Aphidomorpha</taxon>
        <taxon>Aphidoidea</taxon>
        <taxon>Aphididae</taxon>
        <taxon>Lachninae</taxon>
        <taxon>Cinara</taxon>
    </lineage>
</organism>
<reference evidence="1 2" key="1">
    <citation type="submission" date="2019-08" db="EMBL/GenBank/DDBJ databases">
        <authorList>
            <person name="Alioto T."/>
            <person name="Alioto T."/>
            <person name="Gomez Garrido J."/>
        </authorList>
    </citation>
    <scope>NUCLEOTIDE SEQUENCE [LARGE SCALE GENOMIC DNA]</scope>
</reference>
<protein>
    <submittedName>
        <fullName evidence="1">Uncharacterized protein</fullName>
    </submittedName>
</protein>
<dbReference type="EMBL" id="CABPRJ010000006">
    <property type="protein sequence ID" value="VVC24881.1"/>
    <property type="molecule type" value="Genomic_DNA"/>
</dbReference>
<dbReference type="Proteomes" id="UP000325440">
    <property type="component" value="Unassembled WGS sequence"/>
</dbReference>
<dbReference type="OrthoDB" id="6606270at2759"/>
<evidence type="ECO:0000313" key="2">
    <source>
        <dbReference type="Proteomes" id="UP000325440"/>
    </source>
</evidence>
<name>A0A5E4M4S7_9HEMI</name>
<sequence length="414" mass="47762">MGDVSCTCQNQYVQKYINKKNETPLQHPLDYINEKLNWIKKKKRLLFEEIYTNQAPISDMQSINNISDMYRDYPTENLNYVGLPDSFCNSTLKILEEYVKNKKIKTSKSNNNNNNNTWINKELMNYICNLLKMSPNEIDNLSVSSNSNNQLEQSILEISKANLEYHKDILNYISQCLDSNMCDINRDQAFSSPQYIGLLDKLYKLADYYTEKAHEMRNICLESPRVEINNTDTVEEISELKHGNRKSSCSISSEFSVDGTYMLEHLSSLLEQRGLIRADGEWPIFGNEDEDDSRSLTDQLLDIKPHIKSEKENMHESPNIYVRSMCGITDEFGIRECTHQGLALSPYIVMKEILGKVPSHGFDKNWKKLTIGLKNGVILEGKESFCTNNINFPFLSTLINFLHSSLIHTLISHF</sequence>
<dbReference type="AlphaFoldDB" id="A0A5E4M4S7"/>
<accession>A0A5E4M4S7</accession>
<evidence type="ECO:0000313" key="1">
    <source>
        <dbReference type="EMBL" id="VVC24881.1"/>
    </source>
</evidence>
<gene>
    <name evidence="1" type="ORF">CINCED_3A010395</name>
</gene>
<proteinExistence type="predicted"/>
<keyword evidence="2" id="KW-1185">Reference proteome</keyword>